<dbReference type="AlphaFoldDB" id="A0A7S8FFK2"/>
<protein>
    <submittedName>
        <fullName evidence="1">Uncharacterized protein</fullName>
    </submittedName>
</protein>
<evidence type="ECO:0000313" key="2">
    <source>
        <dbReference type="Proteomes" id="UP000593737"/>
    </source>
</evidence>
<dbReference type="Proteomes" id="UP000593737">
    <property type="component" value="Chromosome"/>
</dbReference>
<proteinExistence type="predicted"/>
<organism evidence="1 2">
    <name type="scientific">Candidatus Nitrospira kreftii</name>
    <dbReference type="NCBI Taxonomy" id="2652173"/>
    <lineage>
        <taxon>Bacteria</taxon>
        <taxon>Pseudomonadati</taxon>
        <taxon>Nitrospirota</taxon>
        <taxon>Nitrospiria</taxon>
        <taxon>Nitrospirales</taxon>
        <taxon>Nitrospiraceae</taxon>
        <taxon>Nitrospira</taxon>
    </lineage>
</organism>
<accession>A0A7S8FFK2</accession>
<name>A0A7S8FFK2_9BACT</name>
<dbReference type="KEGG" id="nkf:Nkreftii_002722"/>
<evidence type="ECO:0000313" key="1">
    <source>
        <dbReference type="EMBL" id="QPD04948.1"/>
    </source>
</evidence>
<sequence>MEKWHVHVKGLATCIVILVTTLPSVWATSTDRSGPDGPSQDETLAFIKDTWEACATMHSGWQRMTAKDGSLWHVDRMARVEVVVMPPSALRLITRRNERRRLSGIFEIQTPEELIQEFDLNTLSPDVQPERAGEDAALYGIRLHCAQAACVTEWVASLAIPGKPLHDLKTGKLAVTSLDELAYVDRAPKSHPGEKKGEAYVPVCDKVALESLSKAFAHAINNAGGKKPLF</sequence>
<gene>
    <name evidence="1" type="ORF">Nkreftii_002722</name>
</gene>
<dbReference type="EMBL" id="CP047423">
    <property type="protein sequence ID" value="QPD04948.1"/>
    <property type="molecule type" value="Genomic_DNA"/>
</dbReference>
<reference evidence="1 2" key="1">
    <citation type="journal article" date="2020" name="ISME J.">
        <title>Enrichment and physiological characterization of a novel comammox Nitrospira indicates ammonium inhibition of complete nitrification.</title>
        <authorList>
            <person name="Sakoula D."/>
            <person name="Koch H."/>
            <person name="Frank J."/>
            <person name="Jetten M.S.M."/>
            <person name="van Kessel M.A.H.J."/>
            <person name="Lucker S."/>
        </authorList>
    </citation>
    <scope>NUCLEOTIDE SEQUENCE [LARGE SCALE GENOMIC DNA]</scope>
    <source>
        <strain evidence="1">Comreactor17</strain>
    </source>
</reference>